<keyword evidence="2" id="KW-0732">Signal</keyword>
<reference evidence="3 4" key="1">
    <citation type="submission" date="2023-06" db="EMBL/GenBank/DDBJ databases">
        <title>Black Yeasts Isolated from many extreme environments.</title>
        <authorList>
            <person name="Coleine C."/>
            <person name="Stajich J.E."/>
            <person name="Selbmann L."/>
        </authorList>
    </citation>
    <scope>NUCLEOTIDE SEQUENCE [LARGE SCALE GENOMIC DNA]</scope>
    <source>
        <strain evidence="3 4">CCFEE 5887</strain>
    </source>
</reference>
<protein>
    <submittedName>
        <fullName evidence="3">Uncharacterized protein</fullName>
    </submittedName>
</protein>
<proteinExistence type="predicted"/>
<keyword evidence="4" id="KW-1185">Reference proteome</keyword>
<sequence>MLFTKAALCISSLIFLAFAQEPADAVLKGLTSGRTRTPTSTSKLMARSLDKRCSGSCAECFGSGYTLCPGSSIFCYLPGDDFYGIDSCSTGSSDTGSSHTSTTDASASTSTSSSGYDDICSQTGATCTSCFGSGYEECDDGYHCYNPDDPQYATCPDNSTDSSGSGSGGSGSSSNSCATTYGAGNIACGTDSCYNPDDGEVCCQDGYYCTAGYTCSSIVGKCCAPGSTSSSCSGSSGLLSSSTYDFSDYKTTSDFSLATSTSGFGGLVTSATTTVSGSSSTGNSVLSQDTSNAGVVAVGKGLLLAAGVGALVL</sequence>
<organism evidence="3 4">
    <name type="scientific">Vermiconidia calcicola</name>
    <dbReference type="NCBI Taxonomy" id="1690605"/>
    <lineage>
        <taxon>Eukaryota</taxon>
        <taxon>Fungi</taxon>
        <taxon>Dikarya</taxon>
        <taxon>Ascomycota</taxon>
        <taxon>Pezizomycotina</taxon>
        <taxon>Dothideomycetes</taxon>
        <taxon>Dothideomycetidae</taxon>
        <taxon>Mycosphaerellales</taxon>
        <taxon>Extremaceae</taxon>
        <taxon>Vermiconidia</taxon>
    </lineage>
</organism>
<feature type="chain" id="PRO_5043934011" evidence="2">
    <location>
        <begin position="20"/>
        <end position="313"/>
    </location>
</feature>
<evidence type="ECO:0000313" key="3">
    <source>
        <dbReference type="EMBL" id="KAK5543628.1"/>
    </source>
</evidence>
<evidence type="ECO:0000256" key="1">
    <source>
        <dbReference type="SAM" id="MobiDB-lite"/>
    </source>
</evidence>
<feature type="region of interest" description="Disordered" evidence="1">
    <location>
        <begin position="93"/>
        <end position="117"/>
    </location>
</feature>
<feature type="signal peptide" evidence="2">
    <location>
        <begin position="1"/>
        <end position="19"/>
    </location>
</feature>
<evidence type="ECO:0000313" key="4">
    <source>
        <dbReference type="Proteomes" id="UP001345827"/>
    </source>
</evidence>
<name>A0AAV9QLS7_9PEZI</name>
<feature type="compositionally biased region" description="Low complexity" evidence="1">
    <location>
        <begin position="93"/>
        <end position="115"/>
    </location>
</feature>
<dbReference type="Proteomes" id="UP001345827">
    <property type="component" value="Unassembled WGS sequence"/>
</dbReference>
<dbReference type="AlphaFoldDB" id="A0AAV9QLS7"/>
<gene>
    <name evidence="3" type="ORF">LTR25_001242</name>
</gene>
<evidence type="ECO:0000256" key="2">
    <source>
        <dbReference type="SAM" id="SignalP"/>
    </source>
</evidence>
<accession>A0AAV9QLS7</accession>
<dbReference type="EMBL" id="JAXLQG010000002">
    <property type="protein sequence ID" value="KAK5543628.1"/>
    <property type="molecule type" value="Genomic_DNA"/>
</dbReference>
<comment type="caution">
    <text evidence="3">The sequence shown here is derived from an EMBL/GenBank/DDBJ whole genome shotgun (WGS) entry which is preliminary data.</text>
</comment>